<evidence type="ECO:0000313" key="2">
    <source>
        <dbReference type="Proteomes" id="UP000190162"/>
    </source>
</evidence>
<dbReference type="OrthoDB" id="9110500at2"/>
<organism evidence="1 2">
    <name type="scientific">Enterovibrio nigricans DSM 22720</name>
    <dbReference type="NCBI Taxonomy" id="1121868"/>
    <lineage>
        <taxon>Bacteria</taxon>
        <taxon>Pseudomonadati</taxon>
        <taxon>Pseudomonadota</taxon>
        <taxon>Gammaproteobacteria</taxon>
        <taxon>Vibrionales</taxon>
        <taxon>Vibrionaceae</taxon>
        <taxon>Enterovibrio</taxon>
    </lineage>
</organism>
<dbReference type="Proteomes" id="UP000190162">
    <property type="component" value="Unassembled WGS sequence"/>
</dbReference>
<reference evidence="2" key="1">
    <citation type="submission" date="2017-02" db="EMBL/GenBank/DDBJ databases">
        <authorList>
            <person name="Varghese N."/>
            <person name="Submissions S."/>
        </authorList>
    </citation>
    <scope>NUCLEOTIDE SEQUENCE [LARGE SCALE GENOMIC DNA]</scope>
    <source>
        <strain evidence="2">DSM 22720</strain>
    </source>
</reference>
<name>A0A1T4UEP4_9GAMM</name>
<protein>
    <submittedName>
        <fullName evidence="1">Uncharacterized protein</fullName>
    </submittedName>
</protein>
<accession>A0A1T4UEP4</accession>
<dbReference type="AlphaFoldDB" id="A0A1T4UEP4"/>
<dbReference type="EMBL" id="FUXU01000014">
    <property type="protein sequence ID" value="SKA51143.1"/>
    <property type="molecule type" value="Genomic_DNA"/>
</dbReference>
<evidence type="ECO:0000313" key="1">
    <source>
        <dbReference type="EMBL" id="SKA51143.1"/>
    </source>
</evidence>
<sequence>MKLPVTCAKCMQEDIANAMITATVEFRDDGRYEINCPKGHSSVTLLQQQKFEILFDIGAYAILDGYYREAVSSFTSSLERFYEFFIKVVCISKNIDWDKTQDAWKEVSNQSERQLGAFIFLHLQETGKKPTLLSNNKVKFRNEVIHKGKIPSKEQAIQYGQAVLDVIRPLLNVLKADYSEAVSNATFRHLSNTLTPSDDGIPVSTMCISTIISLSNGEPSHDQRGLEEAINQFRRW</sequence>
<keyword evidence="2" id="KW-1185">Reference proteome</keyword>
<gene>
    <name evidence="1" type="ORF">SAMN02745132_01555</name>
</gene>
<proteinExistence type="predicted"/>